<evidence type="ECO:0000259" key="1">
    <source>
        <dbReference type="Pfam" id="PF01978"/>
    </source>
</evidence>
<organism evidence="2 3">
    <name type="scientific">Candidatus Abawacabacteria bacterium RIFCSPHIGHO2_01_FULL_46_8</name>
    <dbReference type="NCBI Taxonomy" id="1817815"/>
    <lineage>
        <taxon>Bacteria</taxon>
        <taxon>Candidatus Abawacaibacteriota</taxon>
    </lineage>
</organism>
<sequence length="250" mass="28719">MNLAVDLIQLGFNRHEADVYLALLENGLSTSGPIIKKTGLHRMIVYNTLDSLIEKQYVNLLYQNNIKHFLANNPEAIAEKVRRQKELAEELVPRLQRMQKGGFEDIETRILYGEKGFFNNLTDIVAAAKNSEDRIMRVIGGATPELFYEAIGDNYDKYVRMLAKAKVAKHLIAYAASTALWHKYLLKEQKANKFKPGPKTIQNNTFTRIAGDMVSIEIYSNPLIIIQIKNKDIAQGYRDNFQLLWDWKKE</sequence>
<gene>
    <name evidence="2" type="ORF">A2788_02380</name>
</gene>
<dbReference type="InterPro" id="IPR036388">
    <property type="entry name" value="WH-like_DNA-bd_sf"/>
</dbReference>
<protein>
    <recommendedName>
        <fullName evidence="1">Transcription regulator TrmB N-terminal domain-containing protein</fullName>
    </recommendedName>
</protein>
<dbReference type="EMBL" id="MEWS01000047">
    <property type="protein sequence ID" value="OGC81249.1"/>
    <property type="molecule type" value="Genomic_DNA"/>
</dbReference>
<feature type="domain" description="Transcription regulator TrmB N-terminal" evidence="1">
    <location>
        <begin position="9"/>
        <end position="64"/>
    </location>
</feature>
<dbReference type="Pfam" id="PF01978">
    <property type="entry name" value="TrmB"/>
    <property type="match status" value="1"/>
</dbReference>
<reference evidence="2 3" key="1">
    <citation type="journal article" date="2016" name="Nat. Commun.">
        <title>Thousands of microbial genomes shed light on interconnected biogeochemical processes in an aquifer system.</title>
        <authorList>
            <person name="Anantharaman K."/>
            <person name="Brown C.T."/>
            <person name="Hug L.A."/>
            <person name="Sharon I."/>
            <person name="Castelle C.J."/>
            <person name="Probst A.J."/>
            <person name="Thomas B.C."/>
            <person name="Singh A."/>
            <person name="Wilkins M.J."/>
            <person name="Karaoz U."/>
            <person name="Brodie E.L."/>
            <person name="Williams K.H."/>
            <person name="Hubbard S.S."/>
            <person name="Banfield J.F."/>
        </authorList>
    </citation>
    <scope>NUCLEOTIDE SEQUENCE [LARGE SCALE GENOMIC DNA]</scope>
</reference>
<dbReference type="SUPFAM" id="SSF46785">
    <property type="entry name" value="Winged helix' DNA-binding domain"/>
    <property type="match status" value="1"/>
</dbReference>
<comment type="caution">
    <text evidence="2">The sequence shown here is derived from an EMBL/GenBank/DDBJ whole genome shotgun (WGS) entry which is preliminary data.</text>
</comment>
<accession>A0A1F4XI23</accession>
<dbReference type="AlphaFoldDB" id="A0A1F4XI23"/>
<dbReference type="Proteomes" id="UP000177521">
    <property type="component" value="Unassembled WGS sequence"/>
</dbReference>
<dbReference type="InterPro" id="IPR036390">
    <property type="entry name" value="WH_DNA-bd_sf"/>
</dbReference>
<evidence type="ECO:0000313" key="3">
    <source>
        <dbReference type="Proteomes" id="UP000177521"/>
    </source>
</evidence>
<proteinExistence type="predicted"/>
<dbReference type="InterPro" id="IPR002831">
    <property type="entry name" value="Tscrpt_reg_TrmB_N"/>
</dbReference>
<name>A0A1F4XI23_9BACT</name>
<evidence type="ECO:0000313" key="2">
    <source>
        <dbReference type="EMBL" id="OGC81249.1"/>
    </source>
</evidence>
<dbReference type="Gene3D" id="1.10.10.10">
    <property type="entry name" value="Winged helix-like DNA-binding domain superfamily/Winged helix DNA-binding domain"/>
    <property type="match status" value="1"/>
</dbReference>